<name>A0ABS5A826_9PSEU</name>
<feature type="signal peptide" evidence="2">
    <location>
        <begin position="1"/>
        <end position="22"/>
    </location>
</feature>
<feature type="chain" id="PRO_5047094208" description="Secreted protein" evidence="2">
    <location>
        <begin position="23"/>
        <end position="176"/>
    </location>
</feature>
<keyword evidence="2" id="KW-0732">Signal</keyword>
<sequence length="176" mass="18880">MRALLIGSAVLLTVLLSGTSLATTVAPELRPTLTHAEGTQPAEQSSYGCHPGRDEAPPRCPREVDYRWELPRQGSVRTTWLTSRSDTNRLHGALSVDLRDCRDAVLSWTLTAGGHSSSGVLSAAGSGTLVQPALHGPQERITLELRRTDAGTCAAGAVWSLARADAPWLGFLWSWL</sequence>
<dbReference type="RefSeq" id="WP_086780848.1">
    <property type="nucleotide sequence ID" value="NZ_JAGIOO010000001.1"/>
</dbReference>
<organism evidence="3 4">
    <name type="scientific">Crossiella equi</name>
    <dbReference type="NCBI Taxonomy" id="130796"/>
    <lineage>
        <taxon>Bacteria</taxon>
        <taxon>Bacillati</taxon>
        <taxon>Actinomycetota</taxon>
        <taxon>Actinomycetes</taxon>
        <taxon>Pseudonocardiales</taxon>
        <taxon>Pseudonocardiaceae</taxon>
        <taxon>Crossiella</taxon>
    </lineage>
</organism>
<protein>
    <recommendedName>
        <fullName evidence="5">Secreted protein</fullName>
    </recommendedName>
</protein>
<dbReference type="EMBL" id="JAGIOO010000001">
    <property type="protein sequence ID" value="MBP2472740.1"/>
    <property type="molecule type" value="Genomic_DNA"/>
</dbReference>
<keyword evidence="4" id="KW-1185">Reference proteome</keyword>
<gene>
    <name evidence="3" type="ORF">JOF53_001612</name>
</gene>
<evidence type="ECO:0000313" key="3">
    <source>
        <dbReference type="EMBL" id="MBP2472740.1"/>
    </source>
</evidence>
<evidence type="ECO:0000256" key="1">
    <source>
        <dbReference type="SAM" id="MobiDB-lite"/>
    </source>
</evidence>
<reference evidence="3 4" key="1">
    <citation type="submission" date="2021-03" db="EMBL/GenBank/DDBJ databases">
        <title>Sequencing the genomes of 1000 actinobacteria strains.</title>
        <authorList>
            <person name="Klenk H.-P."/>
        </authorList>
    </citation>
    <scope>NUCLEOTIDE SEQUENCE [LARGE SCALE GENOMIC DNA]</scope>
    <source>
        <strain evidence="3 4">DSM 44580</strain>
    </source>
</reference>
<evidence type="ECO:0000313" key="4">
    <source>
        <dbReference type="Proteomes" id="UP001519363"/>
    </source>
</evidence>
<proteinExistence type="predicted"/>
<comment type="caution">
    <text evidence="3">The sequence shown here is derived from an EMBL/GenBank/DDBJ whole genome shotgun (WGS) entry which is preliminary data.</text>
</comment>
<dbReference type="Proteomes" id="UP001519363">
    <property type="component" value="Unassembled WGS sequence"/>
</dbReference>
<feature type="region of interest" description="Disordered" evidence="1">
    <location>
        <begin position="32"/>
        <end position="58"/>
    </location>
</feature>
<evidence type="ECO:0000256" key="2">
    <source>
        <dbReference type="SAM" id="SignalP"/>
    </source>
</evidence>
<evidence type="ECO:0008006" key="5">
    <source>
        <dbReference type="Google" id="ProtNLM"/>
    </source>
</evidence>
<accession>A0ABS5A826</accession>